<reference evidence="2" key="1">
    <citation type="submission" date="2015-04" db="UniProtKB">
        <authorList>
            <consortium name="EnsemblPlants"/>
        </authorList>
    </citation>
    <scope>IDENTIFICATION</scope>
</reference>
<evidence type="ECO:0000256" key="1">
    <source>
        <dbReference type="SAM" id="MobiDB-lite"/>
    </source>
</evidence>
<dbReference type="Gramene" id="OGLUM04G05070.1">
    <property type="protein sequence ID" value="OGLUM04G05070.1"/>
    <property type="gene ID" value="OGLUM04G05070"/>
</dbReference>
<keyword evidence="3" id="KW-1185">Reference proteome</keyword>
<protein>
    <submittedName>
        <fullName evidence="2">Uncharacterized protein</fullName>
    </submittedName>
</protein>
<dbReference type="HOGENOM" id="CLU_1580981_0_0_1"/>
<dbReference type="EnsemblPlants" id="OGLUM04G05070.1">
    <property type="protein sequence ID" value="OGLUM04G05070.1"/>
    <property type="gene ID" value="OGLUM04G05070"/>
</dbReference>
<feature type="region of interest" description="Disordered" evidence="1">
    <location>
        <begin position="18"/>
        <end position="139"/>
    </location>
</feature>
<proteinExistence type="predicted"/>
<organism evidence="2">
    <name type="scientific">Oryza glumipatula</name>
    <dbReference type="NCBI Taxonomy" id="40148"/>
    <lineage>
        <taxon>Eukaryota</taxon>
        <taxon>Viridiplantae</taxon>
        <taxon>Streptophyta</taxon>
        <taxon>Embryophyta</taxon>
        <taxon>Tracheophyta</taxon>
        <taxon>Spermatophyta</taxon>
        <taxon>Magnoliopsida</taxon>
        <taxon>Liliopsida</taxon>
        <taxon>Poales</taxon>
        <taxon>Poaceae</taxon>
        <taxon>BOP clade</taxon>
        <taxon>Oryzoideae</taxon>
        <taxon>Oryzeae</taxon>
        <taxon>Oryzinae</taxon>
        <taxon>Oryza</taxon>
    </lineage>
</organism>
<name>A0A0D9ZI28_9ORYZ</name>
<reference evidence="2" key="2">
    <citation type="submission" date="2018-05" db="EMBL/GenBank/DDBJ databases">
        <title>OgluRS3 (Oryza glumaepatula Reference Sequence Version 3).</title>
        <authorList>
            <person name="Zhang J."/>
            <person name="Kudrna D."/>
            <person name="Lee S."/>
            <person name="Talag J."/>
            <person name="Welchert J."/>
            <person name="Wing R.A."/>
        </authorList>
    </citation>
    <scope>NUCLEOTIDE SEQUENCE [LARGE SCALE GENOMIC DNA]</scope>
</reference>
<dbReference type="Proteomes" id="UP000026961">
    <property type="component" value="Chromosome 4"/>
</dbReference>
<feature type="compositionally biased region" description="Basic and acidic residues" evidence="1">
    <location>
        <begin position="42"/>
        <end position="58"/>
    </location>
</feature>
<sequence length="169" mass="17840">MATRLPLSSPLVSVVSEASGNGRAAGERCGWSVQQPGGGSERGLRVERRRAERHRDTGRATMGGGGRAEWTAGEHGGGRADELLLPEAKLTQQIEPVESKEGGGGSKQGIDRTGMNPRAVVGAGERGGHARGHPPRPCAGAAERPHVLLFLPRLHRRFGSLFRLPCSSD</sequence>
<evidence type="ECO:0000313" key="2">
    <source>
        <dbReference type="EnsemblPlants" id="OGLUM04G05070.1"/>
    </source>
</evidence>
<dbReference type="AlphaFoldDB" id="A0A0D9ZI28"/>
<accession>A0A0D9ZI28</accession>
<evidence type="ECO:0000313" key="3">
    <source>
        <dbReference type="Proteomes" id="UP000026961"/>
    </source>
</evidence>